<feature type="compositionally biased region" description="Polar residues" evidence="1">
    <location>
        <begin position="46"/>
        <end position="57"/>
    </location>
</feature>
<feature type="compositionally biased region" description="Basic and acidic residues" evidence="1">
    <location>
        <begin position="133"/>
        <end position="145"/>
    </location>
</feature>
<dbReference type="AlphaFoldDB" id="A0A9X7BUV6"/>
<accession>A0A9X7BUV6</accession>
<feature type="non-terminal residue" evidence="2">
    <location>
        <position position="1"/>
    </location>
</feature>
<protein>
    <submittedName>
        <fullName evidence="2">Uncharacterized protein</fullName>
    </submittedName>
</protein>
<dbReference type="EMBL" id="NUFN01000044">
    <property type="protein sequence ID" value="PGH78620.1"/>
    <property type="molecule type" value="Genomic_DNA"/>
</dbReference>
<sequence length="177" mass="19799">EVAAGPTTTPVTPAAPIHNEVPGQNVLVTPVVAPTKETKTAPIENNVPTEQIPTKNIDSSEIKEKQEKVIKNEKYVSNPLKDFITNPEEQIQEIVQDWIESTEAVKEKETNKSSNENEAQNNQTDTENASNTERTEERGEQEEQVRPGQRQQVYNNPARGSRHLASMNEDEDIENVT</sequence>
<evidence type="ECO:0000313" key="3">
    <source>
        <dbReference type="Proteomes" id="UP000222944"/>
    </source>
</evidence>
<reference evidence="2 3" key="1">
    <citation type="submission" date="2017-09" db="EMBL/GenBank/DDBJ databases">
        <title>Large-scale bioinformatics analysis of Bacillus genomes uncovers conserved roles of natural products in bacterial physiology.</title>
        <authorList>
            <consortium name="Agbiome Team Llc"/>
            <person name="Bleich R.M."/>
            <person name="Grubbs K.J."/>
            <person name="Santa Maria K.C."/>
            <person name="Allen S.E."/>
            <person name="Farag S."/>
            <person name="Shank E.A."/>
            <person name="Bowers A."/>
        </authorList>
    </citation>
    <scope>NUCLEOTIDE SEQUENCE [LARGE SCALE GENOMIC DNA]</scope>
    <source>
        <strain evidence="2 3">AFS058004</strain>
    </source>
</reference>
<dbReference type="Proteomes" id="UP000222944">
    <property type="component" value="Unassembled WGS sequence"/>
</dbReference>
<feature type="region of interest" description="Disordered" evidence="1">
    <location>
        <begin position="37"/>
        <end position="63"/>
    </location>
</feature>
<organism evidence="2 3">
    <name type="scientific">Bacillus thuringiensis</name>
    <dbReference type="NCBI Taxonomy" id="1428"/>
    <lineage>
        <taxon>Bacteria</taxon>
        <taxon>Bacillati</taxon>
        <taxon>Bacillota</taxon>
        <taxon>Bacilli</taxon>
        <taxon>Bacillales</taxon>
        <taxon>Bacillaceae</taxon>
        <taxon>Bacillus</taxon>
        <taxon>Bacillus cereus group</taxon>
    </lineage>
</organism>
<name>A0A9X7BUV6_BACTU</name>
<dbReference type="RefSeq" id="WP_176521476.1">
    <property type="nucleotide sequence ID" value="NZ_NTSD01000035.1"/>
</dbReference>
<feature type="compositionally biased region" description="Acidic residues" evidence="1">
    <location>
        <begin position="168"/>
        <end position="177"/>
    </location>
</feature>
<comment type="caution">
    <text evidence="2">The sequence shown here is derived from an EMBL/GenBank/DDBJ whole genome shotgun (WGS) entry which is preliminary data.</text>
</comment>
<feature type="region of interest" description="Disordered" evidence="1">
    <location>
        <begin position="102"/>
        <end position="177"/>
    </location>
</feature>
<proteinExistence type="predicted"/>
<feature type="compositionally biased region" description="Polar residues" evidence="1">
    <location>
        <begin position="119"/>
        <end position="131"/>
    </location>
</feature>
<gene>
    <name evidence="2" type="ORF">CN899_28335</name>
</gene>
<evidence type="ECO:0000313" key="2">
    <source>
        <dbReference type="EMBL" id="PGH78620.1"/>
    </source>
</evidence>
<evidence type="ECO:0000256" key="1">
    <source>
        <dbReference type="SAM" id="MobiDB-lite"/>
    </source>
</evidence>